<evidence type="ECO:0000256" key="5">
    <source>
        <dbReference type="ARBA" id="ARBA00022989"/>
    </source>
</evidence>
<feature type="transmembrane region" description="Helical" evidence="7">
    <location>
        <begin position="16"/>
        <end position="35"/>
    </location>
</feature>
<feature type="transmembrane region" description="Helical" evidence="7">
    <location>
        <begin position="76"/>
        <end position="101"/>
    </location>
</feature>
<sequence length="304" mass="34643">MNMYLQTWKKQIKRNWHLYLFILPTLSYFIIFNYLPMYGLQIAFKNFYPSQGIFGSEWIGFEHFERFFNSPSFWTIIQNTITISLYELALFPLPILFALAINELRNGMFKKSVQIITYAPHFISVVVVAGIIVSLVHPTTGIINKGIVLLGGEPISFMTEPAWFKSIYVWSGTWQQLGWNSIIYIAALSAINPELHEAATIDGATRVQRIWNINLPGIMPTVIILLILSIGSFMSIGFEKVYLLQNQLNMDSSEVIQTYVYRSGLLQAQYSFSAAVGLFNSVINLLLLVTINSIARKVSQTSLW</sequence>
<protein>
    <submittedName>
        <fullName evidence="9">ABC transporter permease subunit</fullName>
    </submittedName>
</protein>
<evidence type="ECO:0000256" key="3">
    <source>
        <dbReference type="ARBA" id="ARBA00022475"/>
    </source>
</evidence>
<evidence type="ECO:0000256" key="7">
    <source>
        <dbReference type="RuleBase" id="RU363032"/>
    </source>
</evidence>
<keyword evidence="2 7" id="KW-0813">Transport</keyword>
<comment type="subcellular location">
    <subcellularLocation>
        <location evidence="1 7">Cell membrane</location>
        <topology evidence="1 7">Multi-pass membrane protein</topology>
    </subcellularLocation>
</comment>
<evidence type="ECO:0000256" key="2">
    <source>
        <dbReference type="ARBA" id="ARBA00022448"/>
    </source>
</evidence>
<keyword evidence="10" id="KW-1185">Reference proteome</keyword>
<dbReference type="Pfam" id="PF00528">
    <property type="entry name" value="BPD_transp_1"/>
    <property type="match status" value="1"/>
</dbReference>
<dbReference type="InterPro" id="IPR000515">
    <property type="entry name" value="MetI-like"/>
</dbReference>
<evidence type="ECO:0000259" key="8">
    <source>
        <dbReference type="PROSITE" id="PS50928"/>
    </source>
</evidence>
<comment type="caution">
    <text evidence="9">The sequence shown here is derived from an EMBL/GenBank/DDBJ whole genome shotgun (WGS) entry which is preliminary data.</text>
</comment>
<dbReference type="Proteomes" id="UP001141950">
    <property type="component" value="Unassembled WGS sequence"/>
</dbReference>
<keyword evidence="5 7" id="KW-1133">Transmembrane helix</keyword>
<evidence type="ECO:0000313" key="9">
    <source>
        <dbReference type="EMBL" id="MCR2802715.1"/>
    </source>
</evidence>
<proteinExistence type="inferred from homology"/>
<reference evidence="9" key="1">
    <citation type="submission" date="2022-08" db="EMBL/GenBank/DDBJ databases">
        <title>The genomic sequence of strain Paenibacillus sp. SCIV0701.</title>
        <authorList>
            <person name="Zhao H."/>
        </authorList>
    </citation>
    <scope>NUCLEOTIDE SEQUENCE</scope>
    <source>
        <strain evidence="9">SCIV0701</strain>
    </source>
</reference>
<comment type="similarity">
    <text evidence="7">Belongs to the binding-protein-dependent transport system permease family.</text>
</comment>
<evidence type="ECO:0000256" key="4">
    <source>
        <dbReference type="ARBA" id="ARBA00022692"/>
    </source>
</evidence>
<dbReference type="PANTHER" id="PTHR43227">
    <property type="entry name" value="BLL4140 PROTEIN"/>
    <property type="match status" value="1"/>
</dbReference>
<dbReference type="SUPFAM" id="SSF161098">
    <property type="entry name" value="MetI-like"/>
    <property type="match status" value="1"/>
</dbReference>
<dbReference type="InterPro" id="IPR050809">
    <property type="entry name" value="UgpAE/MalFG_permease"/>
</dbReference>
<keyword evidence="6 7" id="KW-0472">Membrane</keyword>
<dbReference type="GO" id="GO:0005886">
    <property type="term" value="C:plasma membrane"/>
    <property type="evidence" value="ECO:0007669"/>
    <property type="project" value="UniProtKB-SubCell"/>
</dbReference>
<dbReference type="PANTHER" id="PTHR43227:SF11">
    <property type="entry name" value="BLL4140 PROTEIN"/>
    <property type="match status" value="1"/>
</dbReference>
<feature type="transmembrane region" description="Helical" evidence="7">
    <location>
        <begin position="113"/>
        <end position="136"/>
    </location>
</feature>
<evidence type="ECO:0000313" key="10">
    <source>
        <dbReference type="Proteomes" id="UP001141950"/>
    </source>
</evidence>
<dbReference type="CDD" id="cd06261">
    <property type="entry name" value="TM_PBP2"/>
    <property type="match status" value="1"/>
</dbReference>
<gene>
    <name evidence="9" type="ORF">NQZ67_02360</name>
</gene>
<evidence type="ECO:0000256" key="6">
    <source>
        <dbReference type="ARBA" id="ARBA00023136"/>
    </source>
</evidence>
<dbReference type="RefSeq" id="WP_257442378.1">
    <property type="nucleotide sequence ID" value="NZ_JANIPJ010000001.1"/>
</dbReference>
<dbReference type="InterPro" id="IPR035906">
    <property type="entry name" value="MetI-like_sf"/>
</dbReference>
<dbReference type="Gene3D" id="1.10.3720.10">
    <property type="entry name" value="MetI-like"/>
    <property type="match status" value="1"/>
</dbReference>
<feature type="transmembrane region" description="Helical" evidence="7">
    <location>
        <begin position="218"/>
        <end position="238"/>
    </location>
</feature>
<dbReference type="EMBL" id="JANIPJ010000001">
    <property type="protein sequence ID" value="MCR2802715.1"/>
    <property type="molecule type" value="Genomic_DNA"/>
</dbReference>
<evidence type="ECO:0000256" key="1">
    <source>
        <dbReference type="ARBA" id="ARBA00004651"/>
    </source>
</evidence>
<dbReference type="PROSITE" id="PS50928">
    <property type="entry name" value="ABC_TM1"/>
    <property type="match status" value="1"/>
</dbReference>
<feature type="transmembrane region" description="Helical" evidence="7">
    <location>
        <begin position="272"/>
        <end position="295"/>
    </location>
</feature>
<organism evidence="9 10">
    <name type="scientific">Paenibacillus soyae</name>
    <dbReference type="NCBI Taxonomy" id="2969249"/>
    <lineage>
        <taxon>Bacteria</taxon>
        <taxon>Bacillati</taxon>
        <taxon>Bacillota</taxon>
        <taxon>Bacilli</taxon>
        <taxon>Bacillales</taxon>
        <taxon>Paenibacillaceae</taxon>
        <taxon>Paenibacillus</taxon>
    </lineage>
</organism>
<accession>A0A9X2S762</accession>
<keyword evidence="4 7" id="KW-0812">Transmembrane</keyword>
<feature type="domain" description="ABC transmembrane type-1" evidence="8">
    <location>
        <begin position="76"/>
        <end position="291"/>
    </location>
</feature>
<keyword evidence="3" id="KW-1003">Cell membrane</keyword>
<dbReference type="AlphaFoldDB" id="A0A9X2S762"/>
<name>A0A9X2S762_9BACL</name>
<dbReference type="GO" id="GO:0055085">
    <property type="term" value="P:transmembrane transport"/>
    <property type="evidence" value="ECO:0007669"/>
    <property type="project" value="InterPro"/>
</dbReference>